<dbReference type="OrthoDB" id="72772at2759"/>
<feature type="compositionally biased region" description="Polar residues" evidence="5">
    <location>
        <begin position="441"/>
        <end position="463"/>
    </location>
</feature>
<feature type="compositionally biased region" description="Low complexity" evidence="5">
    <location>
        <begin position="215"/>
        <end position="225"/>
    </location>
</feature>
<comment type="caution">
    <text evidence="6">The sequence shown here is derived from an EMBL/GenBank/DDBJ whole genome shotgun (WGS) entry which is preliminary data.</text>
</comment>
<evidence type="ECO:0000256" key="2">
    <source>
        <dbReference type="ARBA" id="ARBA00013807"/>
    </source>
</evidence>
<feature type="region of interest" description="Disordered" evidence="5">
    <location>
        <begin position="80"/>
        <end position="139"/>
    </location>
</feature>
<evidence type="ECO:0000256" key="1">
    <source>
        <dbReference type="ARBA" id="ARBA00009574"/>
    </source>
</evidence>
<evidence type="ECO:0000256" key="3">
    <source>
        <dbReference type="ARBA" id="ARBA00023054"/>
    </source>
</evidence>
<evidence type="ECO:0000313" key="7">
    <source>
        <dbReference type="Proteomes" id="UP000807025"/>
    </source>
</evidence>
<dbReference type="GO" id="GO:0035493">
    <property type="term" value="P:SNARE complex assembly"/>
    <property type="evidence" value="ECO:0007669"/>
    <property type="project" value="TreeGrafter"/>
</dbReference>
<reference evidence="6" key="1">
    <citation type="submission" date="2020-11" db="EMBL/GenBank/DDBJ databases">
        <authorList>
            <consortium name="DOE Joint Genome Institute"/>
            <person name="Ahrendt S."/>
            <person name="Riley R."/>
            <person name="Andreopoulos W."/>
            <person name="Labutti K."/>
            <person name="Pangilinan J."/>
            <person name="Ruiz-Duenas F.J."/>
            <person name="Barrasa J.M."/>
            <person name="Sanchez-Garcia M."/>
            <person name="Camarero S."/>
            <person name="Miyauchi S."/>
            <person name="Serrano A."/>
            <person name="Linde D."/>
            <person name="Babiker R."/>
            <person name="Drula E."/>
            <person name="Ayuso-Fernandez I."/>
            <person name="Pacheco R."/>
            <person name="Padilla G."/>
            <person name="Ferreira P."/>
            <person name="Barriuso J."/>
            <person name="Kellner H."/>
            <person name="Castanera R."/>
            <person name="Alfaro M."/>
            <person name="Ramirez L."/>
            <person name="Pisabarro A.G."/>
            <person name="Kuo A."/>
            <person name="Tritt A."/>
            <person name="Lipzen A."/>
            <person name="He G."/>
            <person name="Yan M."/>
            <person name="Ng V."/>
            <person name="Cullen D."/>
            <person name="Martin F."/>
            <person name="Rosso M.-N."/>
            <person name="Henrissat B."/>
            <person name="Hibbett D."/>
            <person name="Martinez A.T."/>
            <person name="Grigoriev I.V."/>
        </authorList>
    </citation>
    <scope>NUCLEOTIDE SEQUENCE</scope>
    <source>
        <strain evidence="6">ATCC 90797</strain>
    </source>
</reference>
<dbReference type="Pfam" id="PF10186">
    <property type="entry name" value="ATG14"/>
    <property type="match status" value="1"/>
</dbReference>
<organism evidence="6 7">
    <name type="scientific">Pleurotus eryngii</name>
    <name type="common">Boletus of the steppes</name>
    <dbReference type="NCBI Taxonomy" id="5323"/>
    <lineage>
        <taxon>Eukaryota</taxon>
        <taxon>Fungi</taxon>
        <taxon>Dikarya</taxon>
        <taxon>Basidiomycota</taxon>
        <taxon>Agaricomycotina</taxon>
        <taxon>Agaricomycetes</taxon>
        <taxon>Agaricomycetidae</taxon>
        <taxon>Agaricales</taxon>
        <taxon>Pleurotineae</taxon>
        <taxon>Pleurotaceae</taxon>
        <taxon>Pleurotus</taxon>
    </lineage>
</organism>
<sequence length="746" mass="81446">MSGGLQPRIRHVSSIQVRNFSPFPTRDTVASALTQPAERSQFTLHGHLSDDSDLTLNRRRSRKISLSSINSVHTIRSDVGGDVTVANGSPSEARGQKGKGVKVGSPAGASTIAATHEQSSPSRPGPTSGSAPTIRPRRPRTTSIISTSSAGNVMCTLHPPAVIPAPAHSGSKLLSAMLPDNSQISLEKVLNSRLVETFITITVPPTIPTLEAEYTPAASSSRPSTPLTPPSPKDKSRVTSRQAKVPNGASMRKDSKSILPNARIRSVTTPNGKASSSSHEASSLFNDSYSGCTSLAPAASTPDYFSDIHRPSTNPVFQIEQFTEGTNLSGSKFNIQMWAKSSKVSPRGALVEGKGKAKQQDEPLTNSEWRIFQEWEINLNDLLPLPSEVKDNTEVLPPNTLVFLLSPPGDYYYIPPPTTSRERSSSPTAGYNSDPEFEVRQIQQNSASSLPLSVHPSGSTAPSRRQHRKHTYDADDDLVKTAKWQDLFKLVSLQSCIVDTEASLNEIVTNLEASIDSDVLSKLKREVSEREARVDGLRACCGSLRRQSDELRYQLRARHEALEDRRNILKAAKEQLKDDIISYSDDAMRVTEEEHHLQSLRSRFEPTRTFLISTLASIFPIELSSPPDLLYTILAVPLPIPMGNNDPAPPLFLPNHKGINEDVVATSLGYAAQVVQLLATYLGKGLVYPITCVGSRSLVRDGISAMVGPRMFPLFSKGVDTYRFEYGVFLLNKNIEMSICDIHSRI</sequence>
<dbReference type="AlphaFoldDB" id="A0A9P5ZT27"/>
<feature type="region of interest" description="Disordered" evidence="5">
    <location>
        <begin position="214"/>
        <end position="281"/>
    </location>
</feature>
<feature type="region of interest" description="Disordered" evidence="5">
    <location>
        <begin position="414"/>
        <end position="471"/>
    </location>
</feature>
<dbReference type="GO" id="GO:0000323">
    <property type="term" value="C:lytic vacuole"/>
    <property type="evidence" value="ECO:0007669"/>
    <property type="project" value="TreeGrafter"/>
</dbReference>
<proteinExistence type="inferred from homology"/>
<gene>
    <name evidence="6" type="ORF">BDN71DRAFT_1028152</name>
</gene>
<keyword evidence="7" id="KW-1185">Reference proteome</keyword>
<dbReference type="GO" id="GO:0032991">
    <property type="term" value="C:protein-containing complex"/>
    <property type="evidence" value="ECO:0007669"/>
    <property type="project" value="UniProtKB-ARBA"/>
</dbReference>
<dbReference type="PANTHER" id="PTHR15157:SF5">
    <property type="entry name" value="UV RADIATION RESISTANCE-ASSOCIATED GENE PROTEIN"/>
    <property type="match status" value="1"/>
</dbReference>
<dbReference type="GO" id="GO:0005768">
    <property type="term" value="C:endosome"/>
    <property type="evidence" value="ECO:0007669"/>
    <property type="project" value="TreeGrafter"/>
</dbReference>
<feature type="coiled-coil region" evidence="4">
    <location>
        <begin position="559"/>
        <end position="593"/>
    </location>
</feature>
<dbReference type="Proteomes" id="UP000807025">
    <property type="component" value="Unassembled WGS sequence"/>
</dbReference>
<dbReference type="GO" id="GO:0000149">
    <property type="term" value="F:SNARE binding"/>
    <property type="evidence" value="ECO:0007669"/>
    <property type="project" value="TreeGrafter"/>
</dbReference>
<comment type="similarity">
    <text evidence="1">Belongs to the ATG14 family.</text>
</comment>
<protein>
    <recommendedName>
        <fullName evidence="2">Autophagy-related protein 14</fullName>
    </recommendedName>
</protein>
<evidence type="ECO:0000313" key="6">
    <source>
        <dbReference type="EMBL" id="KAF9493962.1"/>
    </source>
</evidence>
<feature type="compositionally biased region" description="Low complexity" evidence="5">
    <location>
        <begin position="119"/>
        <end position="134"/>
    </location>
</feature>
<dbReference type="InterPro" id="IPR018791">
    <property type="entry name" value="UV_resistance/autophagy_Atg14"/>
</dbReference>
<keyword evidence="3 4" id="KW-0175">Coiled coil</keyword>
<dbReference type="PANTHER" id="PTHR15157">
    <property type="entry name" value="UV RADIATION RESISTANCE-ASSOCIATED GENE PROTEIN"/>
    <property type="match status" value="1"/>
</dbReference>
<accession>A0A9P5ZT27</accession>
<name>A0A9P5ZT27_PLEER</name>
<evidence type="ECO:0000256" key="5">
    <source>
        <dbReference type="SAM" id="MobiDB-lite"/>
    </source>
</evidence>
<dbReference type="EMBL" id="MU154579">
    <property type="protein sequence ID" value="KAF9493962.1"/>
    <property type="molecule type" value="Genomic_DNA"/>
</dbReference>
<evidence type="ECO:0000256" key="4">
    <source>
        <dbReference type="SAM" id="Coils"/>
    </source>
</evidence>